<dbReference type="Pfam" id="PF14226">
    <property type="entry name" value="DIOX_N"/>
    <property type="match status" value="1"/>
</dbReference>
<dbReference type="InterPro" id="IPR044861">
    <property type="entry name" value="IPNS-like_FE2OG_OXY"/>
</dbReference>
<dbReference type="Pfam" id="PF04082">
    <property type="entry name" value="Fungal_trans"/>
    <property type="match status" value="1"/>
</dbReference>
<name>A0A0N1HB29_9EURO</name>
<dbReference type="InterPro" id="IPR005123">
    <property type="entry name" value="Oxoglu/Fe-dep_dioxygenase_dom"/>
</dbReference>
<sequence>MSTTITEVAPAASAPATTQLELMTAYGPVFRTVSTADPRDSLPGEIPVIDLSTIYDGPEARKALAVGIKKAAEDIGFFYIKNHGIKEDVIQKAEDQAWRFFRQSREEKMKVAKQKSKFFNGWASVGSGKISPSESRDKKEGFQWKYDPSIDPEYKDPSKVPQEVKDWIRSEEFVWEGTSHLPEFKNDVLEYWRSTLTLARQLIKVFAICLDLPEDYFNDLTSYPGADGVFNYYPGLSPELAQGNGPIDVGLGAHTDLQCLTILWQDQVGGLQVLNNHGEWIKAQPIANTFVVNIGDFLMRMSNGRLKSTVHRVYNRTTQDRLSMPFFLGFNFNEKCSVLPTCTDEKNPPQYEPISCGELVSAGDTLPTFWSDDIDQWNFQVNNSQPTFLNDTDLDWFWQDSLVPLELPSDQVVSPGSLRSIPLSWTTFPQERDEHGHYPPPRYLQESKSKLLVTKGGDVAAPNCGFPICSALTQDKRVELLMDLRDLMTIDARDPIFSLNSMKQGIHLYSREIATEYCFIHRELFFIYDRDNIREAFLEVLGEQSGPELLWAIISFGWAFMRSHDHHQTRVAGDIQRALRAKVLSHPRLASSPPLWLVQTLFLILLFARYQGGAEEYGAASLFHGVLLGAVLRLDRGSRTMSVQQGSEQSSAAREYAKWVEAESVRRLIVQVFVMDVKNALLFGGEPLMSFRDMMDLRIPSDTDAAWYAQSMEEWHAMMSARPESLADHAAQSFVGLLKDLWQSRSTDGGSSMRSITLMYGILSIARELVRRDDTIVATTKPARTSALALTVERSLTIWEQSWLKAVHDTEIPWMLPTCTCLLTLARYTLFEVSPVDLQVVAGGHVVDGKRRGRADYANALRKVKAWAKDDRGLKGLSGAAKIIQSRLRGDHVKKHCQHCLWCLVLAALMCWNFEFVTSSTMSPADFIQDGKLRSLEAAQQQCQQYLEVAADRIQPVQPASIIPSTVGTLVMVTRYLQDSVDIGMLREGIELLRRLTGIKE</sequence>
<dbReference type="InterPro" id="IPR027443">
    <property type="entry name" value="IPNS-like_sf"/>
</dbReference>
<comment type="caution">
    <text evidence="7">The sequence shown here is derived from an EMBL/GenBank/DDBJ whole genome shotgun (WGS) entry which is preliminary data.</text>
</comment>
<reference evidence="7 8" key="1">
    <citation type="submission" date="2015-06" db="EMBL/GenBank/DDBJ databases">
        <title>Draft genome of the ant-associated black yeast Phialophora attae CBS 131958.</title>
        <authorList>
            <person name="Moreno L.F."/>
            <person name="Stielow B.J."/>
            <person name="de Hoog S."/>
            <person name="Vicente V.A."/>
            <person name="Weiss V.A."/>
            <person name="de Vries M."/>
            <person name="Cruz L.M."/>
            <person name="Souza E.M."/>
        </authorList>
    </citation>
    <scope>NUCLEOTIDE SEQUENCE [LARGE SCALE GENOMIC DNA]</scope>
    <source>
        <strain evidence="7 8">CBS 131958</strain>
    </source>
</reference>
<dbReference type="GO" id="GO:0044283">
    <property type="term" value="P:small molecule biosynthetic process"/>
    <property type="evidence" value="ECO:0007669"/>
    <property type="project" value="UniProtKB-ARBA"/>
</dbReference>
<dbReference type="VEuPathDB" id="FungiDB:AB675_869"/>
<dbReference type="AlphaFoldDB" id="A0A0N1HB29"/>
<evidence type="ECO:0000259" key="6">
    <source>
        <dbReference type="PROSITE" id="PS51471"/>
    </source>
</evidence>
<keyword evidence="5" id="KW-0539">Nucleus</keyword>
<feature type="domain" description="Fe2OG dioxygenase" evidence="6">
    <location>
        <begin position="222"/>
        <end position="330"/>
    </location>
</feature>
<comment type="similarity">
    <text evidence="1">Belongs to the iron/ascorbate-dependent oxidoreductase family.</text>
</comment>
<keyword evidence="8" id="KW-1185">Reference proteome</keyword>
<accession>A0A0N1HB29</accession>
<dbReference type="STRING" id="1664694.A0A0N1HB29"/>
<evidence type="ECO:0000313" key="7">
    <source>
        <dbReference type="EMBL" id="KPI45570.1"/>
    </source>
</evidence>
<dbReference type="RefSeq" id="XP_018005533.1">
    <property type="nucleotide sequence ID" value="XM_018149167.1"/>
</dbReference>
<dbReference type="PRINTS" id="PR00682">
    <property type="entry name" value="IPNSYNTHASE"/>
</dbReference>
<dbReference type="Gene3D" id="2.60.120.330">
    <property type="entry name" value="B-lactam Antibiotic, Isopenicillin N Synthase, Chain"/>
    <property type="match status" value="1"/>
</dbReference>
<evidence type="ECO:0000256" key="1">
    <source>
        <dbReference type="ARBA" id="ARBA00008056"/>
    </source>
</evidence>
<dbReference type="GO" id="GO:0008270">
    <property type="term" value="F:zinc ion binding"/>
    <property type="evidence" value="ECO:0007669"/>
    <property type="project" value="InterPro"/>
</dbReference>
<gene>
    <name evidence="7" type="ORF">AB675_869</name>
</gene>
<dbReference type="PROSITE" id="PS51471">
    <property type="entry name" value="FE2OG_OXY"/>
    <property type="match status" value="1"/>
</dbReference>
<protein>
    <submittedName>
        <fullName evidence="7">Putative iron/ascorbate oxido</fullName>
    </submittedName>
</protein>
<proteinExistence type="inferred from homology"/>
<evidence type="ECO:0000256" key="2">
    <source>
        <dbReference type="ARBA" id="ARBA00022723"/>
    </source>
</evidence>
<dbReference type="GO" id="GO:0003677">
    <property type="term" value="F:DNA binding"/>
    <property type="evidence" value="ECO:0007669"/>
    <property type="project" value="InterPro"/>
</dbReference>
<dbReference type="InterPro" id="IPR026992">
    <property type="entry name" value="DIOX_N"/>
</dbReference>
<dbReference type="PANTHER" id="PTHR10209:SF885">
    <property type="entry name" value="2OG-FE(II) OXYGENASE FAMILY, PUTATIVE (AFU_ORTHOLOGUE AFUA_2G00750)-RELATED"/>
    <property type="match status" value="1"/>
</dbReference>
<evidence type="ECO:0000313" key="8">
    <source>
        <dbReference type="Proteomes" id="UP000038010"/>
    </source>
</evidence>
<dbReference type="GeneID" id="28741037"/>
<keyword evidence="2" id="KW-0479">Metal-binding</keyword>
<dbReference type="Proteomes" id="UP000038010">
    <property type="component" value="Unassembled WGS sequence"/>
</dbReference>
<evidence type="ECO:0000256" key="5">
    <source>
        <dbReference type="ARBA" id="ARBA00023242"/>
    </source>
</evidence>
<dbReference type="EMBL" id="LFJN01000001">
    <property type="protein sequence ID" value="KPI45570.1"/>
    <property type="molecule type" value="Genomic_DNA"/>
</dbReference>
<keyword evidence="3" id="KW-0560">Oxidoreductase</keyword>
<keyword evidence="4" id="KW-0408">Iron</keyword>
<dbReference type="GO" id="GO:0006351">
    <property type="term" value="P:DNA-templated transcription"/>
    <property type="evidence" value="ECO:0007669"/>
    <property type="project" value="InterPro"/>
</dbReference>
<dbReference type="InterPro" id="IPR007219">
    <property type="entry name" value="XnlR_reg_dom"/>
</dbReference>
<evidence type="ECO:0000256" key="3">
    <source>
        <dbReference type="ARBA" id="ARBA00023002"/>
    </source>
</evidence>
<organism evidence="7 8">
    <name type="scientific">Cyphellophora attinorum</name>
    <dbReference type="NCBI Taxonomy" id="1664694"/>
    <lineage>
        <taxon>Eukaryota</taxon>
        <taxon>Fungi</taxon>
        <taxon>Dikarya</taxon>
        <taxon>Ascomycota</taxon>
        <taxon>Pezizomycotina</taxon>
        <taxon>Eurotiomycetes</taxon>
        <taxon>Chaetothyriomycetidae</taxon>
        <taxon>Chaetothyriales</taxon>
        <taxon>Cyphellophoraceae</taxon>
        <taxon>Cyphellophora</taxon>
    </lineage>
</organism>
<dbReference type="OrthoDB" id="288590at2759"/>
<dbReference type="Pfam" id="PF03171">
    <property type="entry name" value="2OG-FeII_Oxy"/>
    <property type="match status" value="1"/>
</dbReference>
<evidence type="ECO:0000256" key="4">
    <source>
        <dbReference type="ARBA" id="ARBA00023004"/>
    </source>
</evidence>
<dbReference type="SUPFAM" id="SSF51197">
    <property type="entry name" value="Clavaminate synthase-like"/>
    <property type="match status" value="1"/>
</dbReference>
<dbReference type="CDD" id="cd12148">
    <property type="entry name" value="fungal_TF_MHR"/>
    <property type="match status" value="1"/>
</dbReference>
<dbReference type="PANTHER" id="PTHR10209">
    <property type="entry name" value="OXIDOREDUCTASE, 2OG-FE II OXYGENASE FAMILY PROTEIN"/>
    <property type="match status" value="1"/>
</dbReference>
<dbReference type="GO" id="GO:0016491">
    <property type="term" value="F:oxidoreductase activity"/>
    <property type="evidence" value="ECO:0007669"/>
    <property type="project" value="UniProtKB-KW"/>
</dbReference>